<organism evidence="3 4">
    <name type="scientific">Acanthoscelides obtectus</name>
    <name type="common">Bean weevil</name>
    <name type="synonym">Bruchus obtectus</name>
    <dbReference type="NCBI Taxonomy" id="200917"/>
    <lineage>
        <taxon>Eukaryota</taxon>
        <taxon>Metazoa</taxon>
        <taxon>Ecdysozoa</taxon>
        <taxon>Arthropoda</taxon>
        <taxon>Hexapoda</taxon>
        <taxon>Insecta</taxon>
        <taxon>Pterygota</taxon>
        <taxon>Neoptera</taxon>
        <taxon>Endopterygota</taxon>
        <taxon>Coleoptera</taxon>
        <taxon>Polyphaga</taxon>
        <taxon>Cucujiformia</taxon>
        <taxon>Chrysomeloidea</taxon>
        <taxon>Chrysomelidae</taxon>
        <taxon>Bruchinae</taxon>
        <taxon>Bruchini</taxon>
        <taxon>Acanthoscelides</taxon>
    </lineage>
</organism>
<dbReference type="SMART" id="SM00848">
    <property type="entry name" value="Inhibitor_I29"/>
    <property type="match status" value="1"/>
</dbReference>
<evidence type="ECO:0000259" key="2">
    <source>
        <dbReference type="SMART" id="SM00848"/>
    </source>
</evidence>
<sequence>MFSKSVVILLSLVVVTMAALTAEEQWTNFKATHGKKYDSPEEEQRRFKIFQNTLKTIEEHNKKYEAGEVTWQMGINQFADVTEEEMKKFHTGLLLPKDENSN</sequence>
<reference evidence="3" key="1">
    <citation type="submission" date="2022-03" db="EMBL/GenBank/DDBJ databases">
        <authorList>
            <person name="Sayadi A."/>
        </authorList>
    </citation>
    <scope>NUCLEOTIDE SEQUENCE</scope>
</reference>
<evidence type="ECO:0000256" key="1">
    <source>
        <dbReference type="SAM" id="SignalP"/>
    </source>
</evidence>
<dbReference type="EMBL" id="CAKOFQ010006799">
    <property type="protein sequence ID" value="CAH1972534.1"/>
    <property type="molecule type" value="Genomic_DNA"/>
</dbReference>
<dbReference type="Proteomes" id="UP001152888">
    <property type="component" value="Unassembled WGS sequence"/>
</dbReference>
<dbReference type="FunFam" id="1.10.287.2250:FF:000003">
    <property type="entry name" value="Cathepsin L"/>
    <property type="match status" value="1"/>
</dbReference>
<feature type="chain" id="PRO_5040254284" description="Cathepsin propeptide inhibitor domain-containing protein" evidence="1">
    <location>
        <begin position="19"/>
        <end position="102"/>
    </location>
</feature>
<evidence type="ECO:0000313" key="3">
    <source>
        <dbReference type="EMBL" id="CAH1972534.1"/>
    </source>
</evidence>
<dbReference type="InterPro" id="IPR013201">
    <property type="entry name" value="Prot_inhib_I29"/>
</dbReference>
<dbReference type="OrthoDB" id="5855924at2759"/>
<feature type="signal peptide" evidence="1">
    <location>
        <begin position="1"/>
        <end position="18"/>
    </location>
</feature>
<accession>A0A9P0P802</accession>
<name>A0A9P0P802_ACAOB</name>
<dbReference type="Gene3D" id="1.10.287.2250">
    <property type="match status" value="1"/>
</dbReference>
<feature type="domain" description="Cathepsin propeptide inhibitor" evidence="2">
    <location>
        <begin position="26"/>
        <end position="86"/>
    </location>
</feature>
<dbReference type="InterPro" id="IPR038765">
    <property type="entry name" value="Papain-like_cys_pep_sf"/>
</dbReference>
<keyword evidence="1" id="KW-0732">Signal</keyword>
<evidence type="ECO:0000313" key="4">
    <source>
        <dbReference type="Proteomes" id="UP001152888"/>
    </source>
</evidence>
<dbReference type="SUPFAM" id="SSF54001">
    <property type="entry name" value="Cysteine proteinases"/>
    <property type="match status" value="1"/>
</dbReference>
<gene>
    <name evidence="3" type="ORF">ACAOBT_LOCUS10058</name>
</gene>
<keyword evidence="4" id="KW-1185">Reference proteome</keyword>
<protein>
    <recommendedName>
        <fullName evidence="2">Cathepsin propeptide inhibitor domain-containing protein</fullName>
    </recommendedName>
</protein>
<proteinExistence type="predicted"/>
<comment type="caution">
    <text evidence="3">The sequence shown here is derived from an EMBL/GenBank/DDBJ whole genome shotgun (WGS) entry which is preliminary data.</text>
</comment>
<dbReference type="AlphaFoldDB" id="A0A9P0P802"/>
<dbReference type="Pfam" id="PF08246">
    <property type="entry name" value="Inhibitor_I29"/>
    <property type="match status" value="1"/>
</dbReference>